<evidence type="ECO:0000313" key="2">
    <source>
        <dbReference type="Proteomes" id="UP000011704"/>
    </source>
</evidence>
<evidence type="ECO:0000313" key="1">
    <source>
        <dbReference type="EMBL" id="CCQ89659.1"/>
    </source>
</evidence>
<dbReference type="InParanoid" id="M1YW32"/>
<comment type="caution">
    <text evidence="1">The sequence shown here is derived from an EMBL/GenBank/DDBJ whole genome shotgun (WGS) entry which is preliminary data.</text>
</comment>
<keyword evidence="2" id="KW-1185">Reference proteome</keyword>
<dbReference type="EMBL" id="CAQJ01000017">
    <property type="protein sequence ID" value="CCQ89659.1"/>
    <property type="molecule type" value="Genomic_DNA"/>
</dbReference>
<sequence length="76" mass="8358">MTHKNLQDALAKISNDSDYCETIVVDPERLKKDFGLEHEDMDFLKTGGIPGMKDGAIRPVAICCTCYAAPSDPSRN</sequence>
<dbReference type="HOGENOM" id="CLU_2650757_0_0_0"/>
<dbReference type="Proteomes" id="UP000011704">
    <property type="component" value="Unassembled WGS sequence"/>
</dbReference>
<accession>M1YW32</accession>
<reference evidence="1 2" key="1">
    <citation type="journal article" date="2013" name="Front. Microbiol.">
        <title>The genome of Nitrospina gracilis illuminates the metabolism and evolution of the major marine nitrite oxidizer.</title>
        <authorList>
            <person name="Luecker S."/>
            <person name="Nowka B."/>
            <person name="Rattei T."/>
            <person name="Spieck E."/>
            <person name="and Daims H."/>
        </authorList>
    </citation>
    <scope>NUCLEOTIDE SEQUENCE [LARGE SCALE GENOMIC DNA]</scope>
    <source>
        <strain evidence="1 2">3/211</strain>
    </source>
</reference>
<dbReference type="RefSeq" id="WP_005006339.1">
    <property type="nucleotide sequence ID" value="NZ_HG422173.1"/>
</dbReference>
<evidence type="ECO:0008006" key="3">
    <source>
        <dbReference type="Google" id="ProtNLM"/>
    </source>
</evidence>
<name>M1YW32_NITG3</name>
<protein>
    <recommendedName>
        <fullName evidence="3">Nif11 domain-containing protein</fullName>
    </recommendedName>
</protein>
<organism evidence="1 2">
    <name type="scientific">Nitrospina gracilis (strain 3/211)</name>
    <dbReference type="NCBI Taxonomy" id="1266370"/>
    <lineage>
        <taxon>Bacteria</taxon>
        <taxon>Pseudomonadati</taxon>
        <taxon>Nitrospinota/Tectimicrobiota group</taxon>
        <taxon>Nitrospinota</taxon>
        <taxon>Nitrospinia</taxon>
        <taxon>Nitrospinales</taxon>
        <taxon>Nitrospinaceae</taxon>
        <taxon>Nitrospina</taxon>
    </lineage>
</organism>
<dbReference type="AlphaFoldDB" id="M1YW32"/>
<gene>
    <name evidence="1" type="ORF">NITGR_150027</name>
</gene>
<proteinExistence type="predicted"/>